<proteinExistence type="predicted"/>
<reference evidence="1 2" key="1">
    <citation type="submission" date="2024-09" db="EMBL/GenBank/DDBJ databases">
        <title>Novel species of the genus Pelomonas and Roseateles isolated from streams.</title>
        <authorList>
            <person name="Lu H."/>
        </authorList>
    </citation>
    <scope>NUCLEOTIDE SEQUENCE [LARGE SCALE GENOMIC DNA]</scope>
    <source>
        <strain evidence="1 2">BYS96W</strain>
    </source>
</reference>
<dbReference type="RefSeq" id="WP_394486846.1">
    <property type="nucleotide sequence ID" value="NZ_JBIGIA010000003.1"/>
</dbReference>
<name>A0ABW7G2K5_9BURK</name>
<accession>A0ABW7G2K5</accession>
<protein>
    <recommendedName>
        <fullName evidence="3">Acetyltransferase</fullName>
    </recommendedName>
</protein>
<dbReference type="SUPFAM" id="SSF64182">
    <property type="entry name" value="DHH phosphoesterases"/>
    <property type="match status" value="1"/>
</dbReference>
<dbReference type="Proteomes" id="UP001606305">
    <property type="component" value="Unassembled WGS sequence"/>
</dbReference>
<sequence>MHGFDLFNGDADGLCSLHQLRLCEPRSASLVTGVKREIDLLRHLPEGPSLEVTALDLCFDRNAGHVRRVLEAGGTVQYFDHHAASLCFEHPCLRTCIDPSPEVCTALLVDRHVGGRHRDWAITGAFGDNLLSVAEKLAQERGHGDEATLQLRNLGLLLNYNAYGETVQDLHFHPQALYEALHAFESPFDFVVSSPHYQALADGYRDDQQHAQSLRPHRESDDGALYLLPAAPWARRLSGTLANALTQRSPGACVALLTARAEGGYVVSVRTRAGVGADVLCRRYADGNGRAGAAGIDRLPEAELDRFIADYFRHIERGT</sequence>
<keyword evidence="2" id="KW-1185">Reference proteome</keyword>
<dbReference type="EMBL" id="JBIGIA010000003">
    <property type="protein sequence ID" value="MFG6456131.1"/>
    <property type="molecule type" value="Genomic_DNA"/>
</dbReference>
<evidence type="ECO:0000313" key="2">
    <source>
        <dbReference type="Proteomes" id="UP001606305"/>
    </source>
</evidence>
<organism evidence="1 2">
    <name type="scientific">Pelomonas nitida</name>
    <dbReference type="NCBI Taxonomy" id="3299027"/>
    <lineage>
        <taxon>Bacteria</taxon>
        <taxon>Pseudomonadati</taxon>
        <taxon>Pseudomonadota</taxon>
        <taxon>Betaproteobacteria</taxon>
        <taxon>Burkholderiales</taxon>
        <taxon>Sphaerotilaceae</taxon>
        <taxon>Roseateles</taxon>
    </lineage>
</organism>
<dbReference type="InterPro" id="IPR038763">
    <property type="entry name" value="DHH_sf"/>
</dbReference>
<evidence type="ECO:0008006" key="3">
    <source>
        <dbReference type="Google" id="ProtNLM"/>
    </source>
</evidence>
<comment type="caution">
    <text evidence="1">The sequence shown here is derived from an EMBL/GenBank/DDBJ whole genome shotgun (WGS) entry which is preliminary data.</text>
</comment>
<gene>
    <name evidence="1" type="ORF">ACG00X_04725</name>
</gene>
<evidence type="ECO:0000313" key="1">
    <source>
        <dbReference type="EMBL" id="MFG6456131.1"/>
    </source>
</evidence>